<dbReference type="PANTHER" id="PTHR43673:SF10">
    <property type="entry name" value="NADH DEHYDROGENASE_NAD(P)H NITROREDUCTASE XCC3605-RELATED"/>
    <property type="match status" value="1"/>
</dbReference>
<name>A0ABS5ZE24_9GAMM</name>
<dbReference type="SUPFAM" id="SSF55469">
    <property type="entry name" value="FMN-dependent nitroreductase-like"/>
    <property type="match status" value="1"/>
</dbReference>
<keyword evidence="2" id="KW-0560">Oxidoreductase</keyword>
<dbReference type="Proteomes" id="UP000690515">
    <property type="component" value="Unassembled WGS sequence"/>
</dbReference>
<feature type="domain" description="Nitroreductase" evidence="3">
    <location>
        <begin position="84"/>
        <end position="170"/>
    </location>
</feature>
<proteinExistence type="inferred from homology"/>
<sequence>MMNHNEKGSDNLSIDFSARDVVPGVDRLFIERWSPRAFEQKKIDQTTLTRLFDAARWSPSCFNEQPWCFYTSTEQTFSDFLALLQEGNQVWAKNASVIGFLVGNTQFTRNNKPNSSYQLDCGAAWMAMTLQARMEGLYTHGMAGIHYEAVAQYLQLGDNQQVLMGFVIGYLGDKTMLNDSMQAKEKPSSRKALAEIWQPK</sequence>
<accession>A0ABS5ZE24</accession>
<evidence type="ECO:0000256" key="1">
    <source>
        <dbReference type="ARBA" id="ARBA00007118"/>
    </source>
</evidence>
<evidence type="ECO:0000313" key="4">
    <source>
        <dbReference type="EMBL" id="MBU2712312.1"/>
    </source>
</evidence>
<keyword evidence="5" id="KW-1185">Reference proteome</keyword>
<protein>
    <submittedName>
        <fullName evidence="4">Nitroreductase family protein</fullName>
    </submittedName>
</protein>
<reference evidence="4 5" key="1">
    <citation type="submission" date="2021-04" db="EMBL/GenBank/DDBJ databases">
        <authorList>
            <person name="Pira H."/>
            <person name="Risdian C."/>
            <person name="Wink J."/>
        </authorList>
    </citation>
    <scope>NUCLEOTIDE SEQUENCE [LARGE SCALE GENOMIC DNA]</scope>
    <source>
        <strain evidence="4 5">WH53</strain>
    </source>
</reference>
<dbReference type="RefSeq" id="WP_215820540.1">
    <property type="nucleotide sequence ID" value="NZ_JAGSOY010000035.1"/>
</dbReference>
<comment type="caution">
    <text evidence="4">The sequence shown here is derived from an EMBL/GenBank/DDBJ whole genome shotgun (WGS) entry which is preliminary data.</text>
</comment>
<dbReference type="PANTHER" id="PTHR43673">
    <property type="entry name" value="NAD(P)H NITROREDUCTASE YDGI-RELATED"/>
    <property type="match status" value="1"/>
</dbReference>
<comment type="similarity">
    <text evidence="1">Belongs to the nitroreductase family.</text>
</comment>
<dbReference type="CDD" id="cd02138">
    <property type="entry name" value="TdsD-like"/>
    <property type="match status" value="1"/>
</dbReference>
<dbReference type="EMBL" id="JAGSOY010000035">
    <property type="protein sequence ID" value="MBU2712312.1"/>
    <property type="molecule type" value="Genomic_DNA"/>
</dbReference>
<organism evidence="4 5">
    <name type="scientific">Zooshikella harenae</name>
    <dbReference type="NCBI Taxonomy" id="2827238"/>
    <lineage>
        <taxon>Bacteria</taxon>
        <taxon>Pseudomonadati</taxon>
        <taxon>Pseudomonadota</taxon>
        <taxon>Gammaproteobacteria</taxon>
        <taxon>Oceanospirillales</taxon>
        <taxon>Zooshikellaceae</taxon>
        <taxon>Zooshikella</taxon>
    </lineage>
</organism>
<dbReference type="Gene3D" id="3.40.109.10">
    <property type="entry name" value="NADH Oxidase"/>
    <property type="match status" value="1"/>
</dbReference>
<evidence type="ECO:0000259" key="3">
    <source>
        <dbReference type="Pfam" id="PF00881"/>
    </source>
</evidence>
<dbReference type="InterPro" id="IPR029479">
    <property type="entry name" value="Nitroreductase"/>
</dbReference>
<dbReference type="InterPro" id="IPR000415">
    <property type="entry name" value="Nitroreductase-like"/>
</dbReference>
<evidence type="ECO:0000313" key="5">
    <source>
        <dbReference type="Proteomes" id="UP000690515"/>
    </source>
</evidence>
<dbReference type="Pfam" id="PF00881">
    <property type="entry name" value="Nitroreductase"/>
    <property type="match status" value="2"/>
</dbReference>
<gene>
    <name evidence="4" type="ORF">KCG35_14695</name>
</gene>
<feature type="domain" description="Nitroreductase" evidence="3">
    <location>
        <begin position="31"/>
        <end position="71"/>
    </location>
</feature>
<evidence type="ECO:0000256" key="2">
    <source>
        <dbReference type="ARBA" id="ARBA00023002"/>
    </source>
</evidence>